<dbReference type="InterPro" id="IPR009836">
    <property type="entry name" value="GRDP-like"/>
</dbReference>
<dbReference type="InterPro" id="IPR000008">
    <property type="entry name" value="C2_dom"/>
</dbReference>
<dbReference type="PANTHER" id="PTHR34365">
    <property type="entry name" value="ENOLASE (DUF1399)"/>
    <property type="match status" value="1"/>
</dbReference>
<protein>
    <recommendedName>
        <fullName evidence="1">C2 domain-containing protein</fullName>
    </recommendedName>
</protein>
<sequence>MDEEQVLVGNWKAAQALPISIDLIAAAKQELDLLAQVDRHPCLYGGPVLLRAIERYENFWLPLLDSEGKVAEEGLPLIPPLDCDWVWHCHRLNPVQYAKDCDKLYGRILDTPVVNPADRETATDATRTLWESKFQDEPYEVDISEARDAPVVQKQDCDGGNEALPTVIPSNVANRITYNLVDAVSRQKSFYYQVSQPHVVQNQFLQSAAQRYKGFLYLFTRNNGTFLVPTYDVDIMWHAHQRSATAYSRDCISILKWVLEHDDTDSGRGEGQKLNTGFKDTCKLWENTYGTIYVKAGAMYRGDQPLLAQPPPVLEDPDFTNRKLVCLEQQQQHSYLTERRTVQVCLVLIGARNVPTRQTEPTLFVRLKVLNKCKSFELDTYEVPTSSDPVWRRVFMMRFEVGTEGLILQLHSSRMGMFSSGSKLLGEAKLTWATLLASPSLSIRTWLPLSKRNFTFISSSAQAPIELDISASVTPPVMAPYLLRAVKAQDNDLHGSLQKTQENRPLTSRIVLDHADREIFFVQAQSAGNANARQWALYDGGVQLTVVKISQDDQWHLRPEFKLQGYLGFPVNFSLPFFCLFYELESYKQVRLLAGRKLDYEVKGATVEEEAGFVTVIRYTLDYPLGKSTALFNTRSGAMEVTAEESVPLVVLLSTIISISVVDMLGTTIPSPPKISRTNFKGKPNRNEWGSVVMERAANEKSDLAQKLANYNLLNYQFWWDMPFLYWCASFYSNPLILSYRQAYEQGALLGDGRTATEM</sequence>
<dbReference type="PROSITE" id="PS50004">
    <property type="entry name" value="C2"/>
    <property type="match status" value="1"/>
</dbReference>
<dbReference type="PANTHER" id="PTHR34365:SF7">
    <property type="entry name" value="GLYCINE-RICH DOMAIN-CONTAINING PROTEIN 1"/>
    <property type="match status" value="1"/>
</dbReference>
<dbReference type="Pfam" id="PF25335">
    <property type="entry name" value="GRDP_C"/>
    <property type="match status" value="1"/>
</dbReference>
<reference evidence="2" key="1">
    <citation type="submission" date="2024-02" db="EMBL/GenBank/DDBJ databases">
        <authorList>
            <consortium name="ELIXIR-Norway"/>
            <consortium name="Elixir Norway"/>
        </authorList>
    </citation>
    <scope>NUCLEOTIDE SEQUENCE</scope>
</reference>
<feature type="domain" description="C2" evidence="1">
    <location>
        <begin position="325"/>
        <end position="447"/>
    </location>
</feature>
<dbReference type="Gene3D" id="2.60.40.150">
    <property type="entry name" value="C2 domain"/>
    <property type="match status" value="1"/>
</dbReference>
<dbReference type="Pfam" id="PF25334">
    <property type="entry name" value="C2_GRDP"/>
    <property type="match status" value="1"/>
</dbReference>
<dbReference type="SUPFAM" id="SSF49562">
    <property type="entry name" value="C2 domain (Calcium/lipid-binding domain, CaLB)"/>
    <property type="match status" value="1"/>
</dbReference>
<keyword evidence="3" id="KW-1185">Reference proteome</keyword>
<evidence type="ECO:0000313" key="2">
    <source>
        <dbReference type="EMBL" id="CAK9205915.1"/>
    </source>
</evidence>
<dbReference type="EMBL" id="OZ019907">
    <property type="protein sequence ID" value="CAK9205915.1"/>
    <property type="molecule type" value="Genomic_DNA"/>
</dbReference>
<evidence type="ECO:0000259" key="1">
    <source>
        <dbReference type="PROSITE" id="PS50004"/>
    </source>
</evidence>
<dbReference type="Proteomes" id="UP001497512">
    <property type="component" value="Chromosome 15"/>
</dbReference>
<gene>
    <name evidence="2" type="ORF">CSSPTR1EN2_LOCUS8087</name>
</gene>
<dbReference type="Pfam" id="PF07173">
    <property type="entry name" value="GRDP-like"/>
    <property type="match status" value="1"/>
</dbReference>
<dbReference type="InterPro" id="IPR057458">
    <property type="entry name" value="GRDP_C2"/>
</dbReference>
<proteinExistence type="predicted"/>
<dbReference type="InterPro" id="IPR035892">
    <property type="entry name" value="C2_domain_sf"/>
</dbReference>
<accession>A0ABP0TYW0</accession>
<organism evidence="2 3">
    <name type="scientific">Sphagnum troendelagicum</name>
    <dbReference type="NCBI Taxonomy" id="128251"/>
    <lineage>
        <taxon>Eukaryota</taxon>
        <taxon>Viridiplantae</taxon>
        <taxon>Streptophyta</taxon>
        <taxon>Embryophyta</taxon>
        <taxon>Bryophyta</taxon>
        <taxon>Sphagnophytina</taxon>
        <taxon>Sphagnopsida</taxon>
        <taxon>Sphagnales</taxon>
        <taxon>Sphagnaceae</taxon>
        <taxon>Sphagnum</taxon>
    </lineage>
</organism>
<evidence type="ECO:0000313" key="3">
    <source>
        <dbReference type="Proteomes" id="UP001497512"/>
    </source>
</evidence>
<dbReference type="InterPro" id="IPR057518">
    <property type="entry name" value="GRDP_C"/>
</dbReference>
<name>A0ABP0TYW0_9BRYO</name>